<evidence type="ECO:0000313" key="7">
    <source>
        <dbReference type="Proteomes" id="UP000278807"/>
    </source>
</evidence>
<gene>
    <name evidence="6" type="ORF">HNAJ_LOCUS3665</name>
</gene>
<feature type="compositionally biased region" description="Basic and acidic residues" evidence="4">
    <location>
        <begin position="305"/>
        <end position="322"/>
    </location>
</feature>
<dbReference type="EC" id="3.4.19.12" evidence="3"/>
<comment type="catalytic activity">
    <reaction evidence="1">
        <text>Thiol-dependent hydrolysis of ester, thioester, amide, peptide and isopeptide bonds formed by the C-terminal Gly of ubiquitin (a 76-residue protein attached to proteins as an intracellular targeting signal).</text>
        <dbReference type="EC" id="3.4.19.12"/>
    </reaction>
</comment>
<comment type="similarity">
    <text evidence="2">Belongs to the peptidase C19 family.</text>
</comment>
<dbReference type="PANTHER" id="PTHR21646">
    <property type="entry name" value="UBIQUITIN CARBOXYL-TERMINAL HYDROLASE"/>
    <property type="match status" value="1"/>
</dbReference>
<dbReference type="Pfam" id="PF00443">
    <property type="entry name" value="UCH"/>
    <property type="match status" value="1"/>
</dbReference>
<evidence type="ECO:0000313" key="6">
    <source>
        <dbReference type="EMBL" id="VDN99524.1"/>
    </source>
</evidence>
<dbReference type="GO" id="GO:0004843">
    <property type="term" value="F:cysteine-type deubiquitinase activity"/>
    <property type="evidence" value="ECO:0007669"/>
    <property type="project" value="UniProtKB-EC"/>
</dbReference>
<dbReference type="PROSITE" id="PS50235">
    <property type="entry name" value="USP_3"/>
    <property type="match status" value="1"/>
</dbReference>
<dbReference type="Gene3D" id="3.90.70.10">
    <property type="entry name" value="Cysteine proteinases"/>
    <property type="match status" value="1"/>
</dbReference>
<feature type="compositionally biased region" description="Polar residues" evidence="4">
    <location>
        <begin position="273"/>
        <end position="283"/>
    </location>
</feature>
<dbReference type="Gene3D" id="3.40.250.10">
    <property type="entry name" value="Rhodanese-like domain"/>
    <property type="match status" value="1"/>
</dbReference>
<feature type="region of interest" description="Disordered" evidence="4">
    <location>
        <begin position="272"/>
        <end position="339"/>
    </location>
</feature>
<dbReference type="PROSITE" id="PS00972">
    <property type="entry name" value="USP_1"/>
    <property type="match status" value="1"/>
</dbReference>
<evidence type="ECO:0000259" key="5">
    <source>
        <dbReference type="PROSITE" id="PS50235"/>
    </source>
</evidence>
<reference evidence="8" key="1">
    <citation type="submission" date="2017-02" db="UniProtKB">
        <authorList>
            <consortium name="WormBaseParasite"/>
        </authorList>
    </citation>
    <scope>IDENTIFICATION</scope>
</reference>
<organism evidence="8">
    <name type="scientific">Rodentolepis nana</name>
    <name type="common">Dwarf tapeworm</name>
    <name type="synonym">Hymenolepis nana</name>
    <dbReference type="NCBI Taxonomy" id="102285"/>
    <lineage>
        <taxon>Eukaryota</taxon>
        <taxon>Metazoa</taxon>
        <taxon>Spiralia</taxon>
        <taxon>Lophotrochozoa</taxon>
        <taxon>Platyhelminthes</taxon>
        <taxon>Cestoda</taxon>
        <taxon>Eucestoda</taxon>
        <taxon>Cyclophyllidea</taxon>
        <taxon>Hymenolepididae</taxon>
        <taxon>Rodentolepis</taxon>
    </lineage>
</organism>
<feature type="domain" description="USP" evidence="5">
    <location>
        <begin position="357"/>
        <end position="502"/>
    </location>
</feature>
<dbReference type="PANTHER" id="PTHR21646:SF35">
    <property type="match status" value="1"/>
</dbReference>
<dbReference type="SUPFAM" id="SSF54001">
    <property type="entry name" value="Cysteine proteinases"/>
    <property type="match status" value="1"/>
</dbReference>
<dbReference type="AlphaFoldDB" id="A0A0R3T9C8"/>
<dbReference type="OrthoDB" id="265776at2759"/>
<dbReference type="EMBL" id="UZAE01002216">
    <property type="protein sequence ID" value="VDN99524.1"/>
    <property type="molecule type" value="Genomic_DNA"/>
</dbReference>
<evidence type="ECO:0000256" key="3">
    <source>
        <dbReference type="ARBA" id="ARBA00012759"/>
    </source>
</evidence>
<dbReference type="InterPro" id="IPR050185">
    <property type="entry name" value="Ub_carboxyl-term_hydrolase"/>
</dbReference>
<dbReference type="GO" id="GO:0016579">
    <property type="term" value="P:protein deubiquitination"/>
    <property type="evidence" value="ECO:0007669"/>
    <property type="project" value="InterPro"/>
</dbReference>
<sequence>MQLSSSCASAERALNRLRIELCARLLENLDICDDPLPPSNEEHQKPVHFPGRWLPPKYFYDMFKSDSAFLVDARPREDYSRKRIVGIPQINVGGVIVSGLTITSLENRLNPAQLSEWNIHKSAKVIVLMDEDTGHELIDNLDDAENFQLPSRCPLKIIYDALVTYNAEKTAMPSTQFLAGGLEEFEKLYPTSVVMSSSHQSTSKSNLLSGINYGSLVDDASERVSDGSSTIVSSIDAPIDLEAGDDDSKPFTPYGELHRRLKENVDRKVHIHTQPSEDSSSVKSFKPVIDRSTKPQPTPQPFEPPEPKEEKPKVPEVNRLDKPQITTQNGDHSKNPTAYIRPRRPQLKQVPPITLERGLVNMGNTCYMNSSLQCLLHTPGLWNYFIQPDDAILGNQLVGQFVSFVRAMSNRGECATAFSPRELKSCFELMHPMFAGARQQDSQEFLVILLDSLHEALKVSHCSQFTFLFKLSIHENKTTSRYEETLLASPHNHHRRNAENRA</sequence>
<dbReference type="InterPro" id="IPR028889">
    <property type="entry name" value="USP"/>
</dbReference>
<proteinExistence type="inferred from homology"/>
<dbReference type="SUPFAM" id="SSF52821">
    <property type="entry name" value="Rhodanese/Cell cycle control phosphatase"/>
    <property type="match status" value="1"/>
</dbReference>
<dbReference type="STRING" id="102285.A0A0R3T9C8"/>
<protein>
    <recommendedName>
        <fullName evidence="3">ubiquitinyl hydrolase 1</fullName>
        <ecNumber evidence="3">3.4.19.12</ecNumber>
    </recommendedName>
</protein>
<evidence type="ECO:0000256" key="2">
    <source>
        <dbReference type="ARBA" id="ARBA00009085"/>
    </source>
</evidence>
<dbReference type="InterPro" id="IPR018200">
    <property type="entry name" value="USP_CS"/>
</dbReference>
<dbReference type="WBParaSite" id="HNAJ_0000366701-mRNA-1">
    <property type="protein sequence ID" value="HNAJ_0000366701-mRNA-1"/>
    <property type="gene ID" value="HNAJ_0000366701"/>
</dbReference>
<dbReference type="InterPro" id="IPR036873">
    <property type="entry name" value="Rhodanese-like_dom_sf"/>
</dbReference>
<reference evidence="6 7" key="2">
    <citation type="submission" date="2018-11" db="EMBL/GenBank/DDBJ databases">
        <authorList>
            <consortium name="Pathogen Informatics"/>
        </authorList>
    </citation>
    <scope>NUCLEOTIDE SEQUENCE [LARGE SCALE GENOMIC DNA]</scope>
</reference>
<keyword evidence="7" id="KW-1185">Reference proteome</keyword>
<evidence type="ECO:0000256" key="4">
    <source>
        <dbReference type="SAM" id="MobiDB-lite"/>
    </source>
</evidence>
<evidence type="ECO:0000256" key="1">
    <source>
        <dbReference type="ARBA" id="ARBA00000707"/>
    </source>
</evidence>
<dbReference type="Proteomes" id="UP000278807">
    <property type="component" value="Unassembled WGS sequence"/>
</dbReference>
<dbReference type="InterPro" id="IPR038765">
    <property type="entry name" value="Papain-like_cys_pep_sf"/>
</dbReference>
<dbReference type="InterPro" id="IPR001394">
    <property type="entry name" value="Peptidase_C19_UCH"/>
</dbReference>
<evidence type="ECO:0000313" key="8">
    <source>
        <dbReference type="WBParaSite" id="HNAJ_0000366701-mRNA-1"/>
    </source>
</evidence>
<accession>A0A0R3T9C8</accession>
<name>A0A0R3T9C8_RODNA</name>